<dbReference type="Gene3D" id="3.40.50.12780">
    <property type="entry name" value="N-terminal domain of ligase-like"/>
    <property type="match status" value="1"/>
</dbReference>
<dbReference type="Gene3D" id="3.30.300.30">
    <property type="match status" value="1"/>
</dbReference>
<sequence length="589" mass="64929">MSYFFATLAFAVLGYLIFVFVHLGFPVRLTLLARWDNRIDTVLEAAARRHGCRELIELARPMRWTDRRVWTAGQLLDAVNALSACWHSLGVARGDRVAIYKANDFDYFLFSVAAIRLGAIAVPMNANLAPETAGLYLSRVGARLLIADCASWERVRSYLPACVHQTVLADGLPPTAADHVHALCELLRQPPHTAPSVVRGPEDPLYIVHTSGTTGIPKGVILKSEGISQSLRSTLLFNLISPRDLACFALPMNHQVSQLYLHNTLLLGMRCIINGDLDPHDLLRQLEQRHPTIFFGFPITYTRLMIAGAAKRSLSSVRIWGTTADASHEVQQRTFLPKGSFFRRLGLPFSGSLFIDGLGSSEVGIAALLRIATPWTRRFDRRVGRKTPLGPRIKVADSEGRPVAKGSPGLLMIKGKSMFGGYWNAHDVLYASSRDGWWFTGDVVREAADGEMIHLDREVDVIHAPDGPVYTLPLEEVLLKRDGVLDVSVFGVRPEPDAPERPAAVVALCEGAAPVAADVLLRELNRQLEPAQQLAHLWILPWEDFPIGATGKTLKRRLRERYNAQLQASTTTTASLACAAVSIAELRPS</sequence>
<dbReference type="AlphaFoldDB" id="A0A2S9XAD0"/>
<comment type="similarity">
    <text evidence="1">Belongs to the ATP-dependent AMP-binding enzyme family.</text>
</comment>
<reference evidence="5 6" key="1">
    <citation type="submission" date="2017-01" db="EMBL/GenBank/DDBJ databases">
        <title>New insights into the genetic diversity of Chromobacterium isolated from tropical freshwater lake.</title>
        <authorList>
            <person name="Santos A.B."/>
            <person name="Nascimento A.M."/>
            <person name="Da Silva P.C."/>
        </authorList>
    </citation>
    <scope>NUCLEOTIDE SEQUENCE [LARGE SCALE GENOMIC DNA]</scope>
    <source>
        <strain evidence="5 6">56AF</strain>
    </source>
</reference>
<dbReference type="GO" id="GO:0031956">
    <property type="term" value="F:medium-chain fatty acid-CoA ligase activity"/>
    <property type="evidence" value="ECO:0007669"/>
    <property type="project" value="TreeGrafter"/>
</dbReference>
<dbReference type="InterPro" id="IPR020845">
    <property type="entry name" value="AMP-binding_CS"/>
</dbReference>
<dbReference type="PANTHER" id="PTHR43201">
    <property type="entry name" value="ACYL-COA SYNTHETASE"/>
    <property type="match status" value="1"/>
</dbReference>
<dbReference type="SUPFAM" id="SSF56801">
    <property type="entry name" value="Acetyl-CoA synthetase-like"/>
    <property type="match status" value="1"/>
</dbReference>
<evidence type="ECO:0000256" key="3">
    <source>
        <dbReference type="SAM" id="Phobius"/>
    </source>
</evidence>
<evidence type="ECO:0000256" key="2">
    <source>
        <dbReference type="ARBA" id="ARBA00022598"/>
    </source>
</evidence>
<dbReference type="CDD" id="cd04433">
    <property type="entry name" value="AFD_class_I"/>
    <property type="match status" value="1"/>
</dbReference>
<dbReference type="InterPro" id="IPR042099">
    <property type="entry name" value="ANL_N_sf"/>
</dbReference>
<dbReference type="PANTHER" id="PTHR43201:SF5">
    <property type="entry name" value="MEDIUM-CHAIN ACYL-COA LIGASE ACSF2, MITOCHONDRIAL"/>
    <property type="match status" value="1"/>
</dbReference>
<evidence type="ECO:0000256" key="1">
    <source>
        <dbReference type="ARBA" id="ARBA00006432"/>
    </source>
</evidence>
<keyword evidence="2" id="KW-0436">Ligase</keyword>
<comment type="caution">
    <text evidence="5">The sequence shown here is derived from an EMBL/GenBank/DDBJ whole genome shotgun (WGS) entry which is preliminary data.</text>
</comment>
<keyword evidence="3" id="KW-0812">Transmembrane</keyword>
<dbReference type="EMBL" id="MTBD01000001">
    <property type="protein sequence ID" value="PRP72692.1"/>
    <property type="molecule type" value="Genomic_DNA"/>
</dbReference>
<keyword evidence="3" id="KW-0472">Membrane</keyword>
<dbReference type="PROSITE" id="PS00455">
    <property type="entry name" value="AMP_BINDING"/>
    <property type="match status" value="1"/>
</dbReference>
<dbReference type="InterPro" id="IPR045851">
    <property type="entry name" value="AMP-bd_C_sf"/>
</dbReference>
<evidence type="ECO:0000313" key="6">
    <source>
        <dbReference type="Proteomes" id="UP000239469"/>
    </source>
</evidence>
<evidence type="ECO:0000313" key="5">
    <source>
        <dbReference type="EMBL" id="PRP72692.1"/>
    </source>
</evidence>
<name>A0A2S9XAD0_9NEIS</name>
<gene>
    <name evidence="5" type="ORF">BUE93_01300</name>
</gene>
<feature type="domain" description="AMP-dependent synthetase/ligase" evidence="4">
    <location>
        <begin position="58"/>
        <end position="423"/>
    </location>
</feature>
<accession>A0A2S9XAD0</accession>
<evidence type="ECO:0000259" key="4">
    <source>
        <dbReference type="Pfam" id="PF00501"/>
    </source>
</evidence>
<dbReference type="Proteomes" id="UP000239469">
    <property type="component" value="Unassembled WGS sequence"/>
</dbReference>
<feature type="transmembrane region" description="Helical" evidence="3">
    <location>
        <begin position="6"/>
        <end position="25"/>
    </location>
</feature>
<dbReference type="RefSeq" id="WP_189338800.1">
    <property type="nucleotide sequence ID" value="NZ_MTBD01000001.1"/>
</dbReference>
<keyword evidence="3" id="KW-1133">Transmembrane helix</keyword>
<protein>
    <recommendedName>
        <fullName evidence="4">AMP-dependent synthetase/ligase domain-containing protein</fullName>
    </recommendedName>
</protein>
<organism evidence="5 6">
    <name type="scientific">Chromobacterium amazonense</name>
    <dbReference type="NCBI Taxonomy" id="1382803"/>
    <lineage>
        <taxon>Bacteria</taxon>
        <taxon>Pseudomonadati</taxon>
        <taxon>Pseudomonadota</taxon>
        <taxon>Betaproteobacteria</taxon>
        <taxon>Neisseriales</taxon>
        <taxon>Chromobacteriaceae</taxon>
        <taxon>Chromobacterium</taxon>
    </lineage>
</organism>
<dbReference type="InterPro" id="IPR000873">
    <property type="entry name" value="AMP-dep_synth/lig_dom"/>
</dbReference>
<dbReference type="Pfam" id="PF00501">
    <property type="entry name" value="AMP-binding"/>
    <property type="match status" value="1"/>
</dbReference>
<dbReference type="GO" id="GO:0006631">
    <property type="term" value="P:fatty acid metabolic process"/>
    <property type="evidence" value="ECO:0007669"/>
    <property type="project" value="TreeGrafter"/>
</dbReference>
<proteinExistence type="inferred from homology"/>